<dbReference type="EMBL" id="CAXDID020000440">
    <property type="protein sequence ID" value="CAL6091940.1"/>
    <property type="molecule type" value="Genomic_DNA"/>
</dbReference>
<keyword evidence="3" id="KW-1185">Reference proteome</keyword>
<accession>A0AA86QSF0</accession>
<dbReference type="Proteomes" id="UP001642409">
    <property type="component" value="Unassembled WGS sequence"/>
</dbReference>
<reference evidence="1" key="1">
    <citation type="submission" date="2023-06" db="EMBL/GenBank/DDBJ databases">
        <authorList>
            <person name="Kurt Z."/>
        </authorList>
    </citation>
    <scope>NUCLEOTIDE SEQUENCE</scope>
</reference>
<comment type="caution">
    <text evidence="1">The sequence shown here is derived from an EMBL/GenBank/DDBJ whole genome shotgun (WGS) entry which is preliminary data.</text>
</comment>
<reference evidence="2 3" key="2">
    <citation type="submission" date="2024-07" db="EMBL/GenBank/DDBJ databases">
        <authorList>
            <person name="Akdeniz Z."/>
        </authorList>
    </citation>
    <scope>NUCLEOTIDE SEQUENCE [LARGE SCALE GENOMIC DNA]</scope>
</reference>
<name>A0AA86QSF0_9EUKA</name>
<evidence type="ECO:0000313" key="1">
    <source>
        <dbReference type="EMBL" id="CAI9959912.1"/>
    </source>
</evidence>
<organism evidence="1">
    <name type="scientific">Hexamita inflata</name>
    <dbReference type="NCBI Taxonomy" id="28002"/>
    <lineage>
        <taxon>Eukaryota</taxon>
        <taxon>Metamonada</taxon>
        <taxon>Diplomonadida</taxon>
        <taxon>Hexamitidae</taxon>
        <taxon>Hexamitinae</taxon>
        <taxon>Hexamita</taxon>
    </lineage>
</organism>
<proteinExistence type="predicted"/>
<gene>
    <name evidence="1" type="ORF">HINF_LOCUS47557</name>
    <name evidence="2" type="ORF">HINF_LOCUS66026</name>
</gene>
<protein>
    <submittedName>
        <fullName evidence="1">Uncharacterized protein</fullName>
    </submittedName>
</protein>
<evidence type="ECO:0000313" key="3">
    <source>
        <dbReference type="Proteomes" id="UP001642409"/>
    </source>
</evidence>
<evidence type="ECO:0000313" key="2">
    <source>
        <dbReference type="EMBL" id="CAL6091940.1"/>
    </source>
</evidence>
<dbReference type="AlphaFoldDB" id="A0AA86QSF0"/>
<sequence>MNFTKAHAALLADDTKSASLAYIKAINTAESFLQFMDIKDAADLKQQQLNVGVAITDLITLANLRPAEFSSLFQHLFSTFMTQLKRHQTLPPLSLYSTLLLLSFFGMFTNNSIEQVLIETADFYFDAFQMELSEIYCQIFAEQCVFIYIQRKEYKKAWVLEKSEHMLKKLMERDGQGLIELVCILVNLHIMRGDSVENELEILKLRFGEEELAENMRKCQLK</sequence>
<dbReference type="EMBL" id="CATOUU010000925">
    <property type="protein sequence ID" value="CAI9959912.1"/>
    <property type="molecule type" value="Genomic_DNA"/>
</dbReference>